<dbReference type="HOGENOM" id="CLU_010551_3_0_1"/>
<dbReference type="Proteomes" id="UP000053259">
    <property type="component" value="Unassembled WGS sequence"/>
</dbReference>
<name>A0A0D1YYL6_9PEZI</name>
<sequence>MNSVSEFPIPCTSHPSRETFSSIDDVAKDSVRFNEKNIAEEQVRRGKISHAPPPRRPTMMPDVVNNVVNGVSSMARKTSMWGVYEKAKTKGRDFQRQKLVQFIFEYTAYGIMLAFIYLVLIGLPIWKGTVYWLYWVVAHKFVMIGGFAIFMGLAAFYAFIPLFILFEKYPPDRPANHNPADDFSVRDTALLIPCYKSAGLIANTLDAAIKIFPPSQIFVIANGNSPTPLDNTEEVCKPYVVVHIWSPIGSKLVAQFVGGFAARKFKNVLIIDDECALPPNFPVVSDRLMDKIMCIGYTIKSMGPNSTRGTLCQRAQDLEYKLSGLQRAVAGKLGSATFPHGAISLWDRAFLLKTFYKHPGFGISEDWFFGHASRLLGSRITMCTSIFVETETPDSVFFSSGGARGGFGEMTIYKQRFMRWNFFFVNGMFYNLAYLIGSWKLGWAEFGAKLFVFQELIETLLYLTTPFVLPISFIVRPTFCGYLLAATIGLYFINVLIFNEVHLRLKGERVDSVAAYVYYMPYKVVLTFVNVASCYWSMFKYARYFAKRHMKVTDDAEAIEIVLRLEEGDQIGQGKGRRMTVSAIGTRMSVTTGADTKGGRPLSRVITNLEPIVDPNSEEHLTSHCLAADQNSVPIPADGGNSVGFDNVDWVYRPTRRLRPISTISVQAIPGITNRVSTLIIEEEQEDGHDDYQSKRRTSSANHIV</sequence>
<dbReference type="RefSeq" id="XP_016215661.1">
    <property type="nucleotide sequence ID" value="XM_016356138.1"/>
</dbReference>
<feature type="region of interest" description="Disordered" evidence="1">
    <location>
        <begin position="683"/>
        <end position="705"/>
    </location>
</feature>
<protein>
    <submittedName>
        <fullName evidence="3">Uncharacterized protein</fullName>
    </submittedName>
</protein>
<evidence type="ECO:0000256" key="2">
    <source>
        <dbReference type="SAM" id="Phobius"/>
    </source>
</evidence>
<feature type="transmembrane region" description="Helical" evidence="2">
    <location>
        <begin position="132"/>
        <end position="165"/>
    </location>
</feature>
<dbReference type="EMBL" id="KN847536">
    <property type="protein sequence ID" value="KIW05792.1"/>
    <property type="molecule type" value="Genomic_DNA"/>
</dbReference>
<keyword evidence="2" id="KW-0812">Transmembrane</keyword>
<dbReference type="CDD" id="cd00761">
    <property type="entry name" value="Glyco_tranf_GTA_type"/>
    <property type="match status" value="1"/>
</dbReference>
<dbReference type="SUPFAM" id="SSF53448">
    <property type="entry name" value="Nucleotide-diphospho-sugar transferases"/>
    <property type="match status" value="1"/>
</dbReference>
<dbReference type="VEuPathDB" id="FungiDB:PV09_03002"/>
<dbReference type="AlphaFoldDB" id="A0A0D1YYL6"/>
<keyword evidence="4" id="KW-1185">Reference proteome</keyword>
<feature type="transmembrane region" description="Helical" evidence="2">
    <location>
        <begin position="459"/>
        <end position="475"/>
    </location>
</feature>
<dbReference type="InterPro" id="IPR029044">
    <property type="entry name" value="Nucleotide-diphossugar_trans"/>
</dbReference>
<feature type="transmembrane region" description="Helical" evidence="2">
    <location>
        <begin position="482"/>
        <end position="499"/>
    </location>
</feature>
<organism evidence="3 4">
    <name type="scientific">Verruconis gallopava</name>
    <dbReference type="NCBI Taxonomy" id="253628"/>
    <lineage>
        <taxon>Eukaryota</taxon>
        <taxon>Fungi</taxon>
        <taxon>Dikarya</taxon>
        <taxon>Ascomycota</taxon>
        <taxon>Pezizomycotina</taxon>
        <taxon>Dothideomycetes</taxon>
        <taxon>Pleosporomycetidae</taxon>
        <taxon>Venturiales</taxon>
        <taxon>Sympoventuriaceae</taxon>
        <taxon>Verruconis</taxon>
    </lineage>
</organism>
<dbReference type="Gene3D" id="3.90.550.10">
    <property type="entry name" value="Spore Coat Polysaccharide Biosynthesis Protein SpsA, Chain A"/>
    <property type="match status" value="1"/>
</dbReference>
<evidence type="ECO:0000313" key="4">
    <source>
        <dbReference type="Proteomes" id="UP000053259"/>
    </source>
</evidence>
<gene>
    <name evidence="3" type="ORF">PV09_03002</name>
</gene>
<accession>A0A0D1YYL6</accession>
<proteinExistence type="predicted"/>
<evidence type="ECO:0000313" key="3">
    <source>
        <dbReference type="EMBL" id="KIW05792.1"/>
    </source>
</evidence>
<keyword evidence="2" id="KW-0472">Membrane</keyword>
<dbReference type="GeneID" id="27310975"/>
<dbReference type="InParanoid" id="A0A0D1YYL6"/>
<feature type="transmembrane region" description="Helical" evidence="2">
    <location>
        <begin position="106"/>
        <end position="126"/>
    </location>
</feature>
<reference evidence="3 4" key="1">
    <citation type="submission" date="2015-01" db="EMBL/GenBank/DDBJ databases">
        <title>The Genome Sequence of Ochroconis gallopava CBS43764.</title>
        <authorList>
            <consortium name="The Broad Institute Genomics Platform"/>
            <person name="Cuomo C."/>
            <person name="de Hoog S."/>
            <person name="Gorbushina A."/>
            <person name="Stielow B."/>
            <person name="Teixiera M."/>
            <person name="Abouelleil A."/>
            <person name="Chapman S.B."/>
            <person name="Priest M."/>
            <person name="Young S.K."/>
            <person name="Wortman J."/>
            <person name="Nusbaum C."/>
            <person name="Birren B."/>
        </authorList>
    </citation>
    <scope>NUCLEOTIDE SEQUENCE [LARGE SCALE GENOMIC DNA]</scope>
    <source>
        <strain evidence="3 4">CBS 43764</strain>
    </source>
</reference>
<keyword evidence="2" id="KW-1133">Transmembrane helix</keyword>
<evidence type="ECO:0000256" key="1">
    <source>
        <dbReference type="SAM" id="MobiDB-lite"/>
    </source>
</evidence>
<feature type="transmembrane region" description="Helical" evidence="2">
    <location>
        <begin position="519"/>
        <end position="539"/>
    </location>
</feature>
<dbReference type="OrthoDB" id="2590398at2759"/>
<dbReference type="Pfam" id="PF13641">
    <property type="entry name" value="Glyco_tranf_2_3"/>
    <property type="match status" value="1"/>
</dbReference>
<feature type="transmembrane region" description="Helical" evidence="2">
    <location>
        <begin position="420"/>
        <end position="439"/>
    </location>
</feature>
<dbReference type="STRING" id="253628.A0A0D1YYL6"/>